<evidence type="ECO:0000313" key="2">
    <source>
        <dbReference type="Proteomes" id="UP000652761"/>
    </source>
</evidence>
<dbReference type="Proteomes" id="UP000652761">
    <property type="component" value="Unassembled WGS sequence"/>
</dbReference>
<reference evidence="1" key="1">
    <citation type="submission" date="2017-07" db="EMBL/GenBank/DDBJ databases">
        <title>Taro Niue Genome Assembly and Annotation.</title>
        <authorList>
            <person name="Atibalentja N."/>
            <person name="Keating K."/>
            <person name="Fields C.J."/>
        </authorList>
    </citation>
    <scope>NUCLEOTIDE SEQUENCE</scope>
    <source>
        <strain evidence="1">Niue_2</strain>
        <tissue evidence="1">Leaf</tissue>
    </source>
</reference>
<protein>
    <submittedName>
        <fullName evidence="1">Uncharacterized protein</fullName>
    </submittedName>
</protein>
<dbReference type="AlphaFoldDB" id="A0A843XH97"/>
<gene>
    <name evidence="1" type="ORF">Taro_051459</name>
</gene>
<evidence type="ECO:0000313" key="1">
    <source>
        <dbReference type="EMBL" id="MQM18467.1"/>
    </source>
</evidence>
<keyword evidence="2" id="KW-1185">Reference proteome</keyword>
<comment type="caution">
    <text evidence="1">The sequence shown here is derived from an EMBL/GenBank/DDBJ whole genome shotgun (WGS) entry which is preliminary data.</text>
</comment>
<sequence>MRRSWLDCAQDEGFDRAWRIPLLGRVIDLEAEELARSDVEREEMMSFDEGKHFPSSDLVLGAWIAPGEQPRAVNGTGCDVYWWLTTIGIDVNPQLAIPPVSLSVKCDSVQCEPLVVVTSRLPWGPFSTI</sequence>
<organism evidence="1 2">
    <name type="scientific">Colocasia esculenta</name>
    <name type="common">Wild taro</name>
    <name type="synonym">Arum esculentum</name>
    <dbReference type="NCBI Taxonomy" id="4460"/>
    <lineage>
        <taxon>Eukaryota</taxon>
        <taxon>Viridiplantae</taxon>
        <taxon>Streptophyta</taxon>
        <taxon>Embryophyta</taxon>
        <taxon>Tracheophyta</taxon>
        <taxon>Spermatophyta</taxon>
        <taxon>Magnoliopsida</taxon>
        <taxon>Liliopsida</taxon>
        <taxon>Araceae</taxon>
        <taxon>Aroideae</taxon>
        <taxon>Colocasieae</taxon>
        <taxon>Colocasia</taxon>
    </lineage>
</organism>
<dbReference type="EMBL" id="NMUH01008214">
    <property type="protein sequence ID" value="MQM18467.1"/>
    <property type="molecule type" value="Genomic_DNA"/>
</dbReference>
<name>A0A843XH97_COLES</name>
<proteinExistence type="predicted"/>
<accession>A0A843XH97</accession>